<dbReference type="NCBIfam" id="TIGR00229">
    <property type="entry name" value="sensory_box"/>
    <property type="match status" value="1"/>
</dbReference>
<evidence type="ECO:0000259" key="3">
    <source>
        <dbReference type="PROSITE" id="PS50883"/>
    </source>
</evidence>
<dbReference type="EMBL" id="PDKB01000018">
    <property type="protein sequence ID" value="RBQ28283.1"/>
    <property type="molecule type" value="Genomic_DNA"/>
</dbReference>
<dbReference type="RefSeq" id="WP_113895061.1">
    <property type="nucleotide sequence ID" value="NZ_JANJGA010000017.1"/>
</dbReference>
<dbReference type="InterPro" id="IPR043128">
    <property type="entry name" value="Rev_trsase/Diguanyl_cyclase"/>
</dbReference>
<dbReference type="InterPro" id="IPR035919">
    <property type="entry name" value="EAL_sf"/>
</dbReference>
<dbReference type="PANTHER" id="PTHR33121">
    <property type="entry name" value="CYCLIC DI-GMP PHOSPHODIESTERASE PDEF"/>
    <property type="match status" value="1"/>
</dbReference>
<comment type="caution">
    <text evidence="5">The sequence shown here is derived from an EMBL/GenBank/DDBJ whole genome shotgun (WGS) entry which is preliminary data.</text>
</comment>
<dbReference type="SMART" id="SM00052">
    <property type="entry name" value="EAL"/>
    <property type="match status" value="1"/>
</dbReference>
<accession>A0A366MR22</accession>
<dbReference type="CDD" id="cd01948">
    <property type="entry name" value="EAL"/>
    <property type="match status" value="1"/>
</dbReference>
<dbReference type="Gene3D" id="3.30.70.270">
    <property type="match status" value="1"/>
</dbReference>
<dbReference type="InterPro" id="IPR029787">
    <property type="entry name" value="Nucleotide_cyclase"/>
</dbReference>
<protein>
    <submittedName>
        <fullName evidence="5">Diguanylate cyclase</fullName>
    </submittedName>
</protein>
<dbReference type="Pfam" id="PF00563">
    <property type="entry name" value="EAL"/>
    <property type="match status" value="1"/>
</dbReference>
<evidence type="ECO:0000313" key="5">
    <source>
        <dbReference type="EMBL" id="RBQ28283.1"/>
    </source>
</evidence>
<dbReference type="PROSITE" id="PS50113">
    <property type="entry name" value="PAC"/>
    <property type="match status" value="1"/>
</dbReference>
<dbReference type="Proteomes" id="UP000252669">
    <property type="component" value="Unassembled WGS sequence"/>
</dbReference>
<sequence length="548" mass="63926">MGEIIDNKTLLNEIEEILDKFTLLNQYKKALDESSIVSKTNKNGVITYVNDNFCTVSGYSKEELIGKNHNIIRHQDMPIEVFKELWTTILDKKVFKAIIKNRKKDGQSYYVDTTVFPIFDDKDNIIEFMAIRYDITKIYEQEKIIQEQYLDELTNLPNRQKLLKDIKKSEFSKVAVININRFRDINNFYGFETGDKVLQKFADILKKLTPSNLILYKLSNDIFAILSNDKNSLDDLKYLCKNIIENIAQKPILVANNSFYINVAIGVACNCLDNSSNLLSKAEFAVRIARKKDISILFLDENIELYNKLQENRTLVEQLKSVLENNNLLLYGQKMINNFTGEEKYETLMRLKLNDNTILSPFKFLEEAKKSKLYLNMTRMLVKKACEYFKDKNIHFSINLTLEDLKDTYTMDFIYNTLLRTKTAEFIAFEIVESEGIENFEEVGNFIRKVKHLGCKVAIDDFGTGYSNFEYIIKLDVDYVKIDGSLIKNIHKDEHLYLTVKTIVDFAKALNIKTVAEFVHNKEVFDIVQELKIDYSQGYYLHEPEELK</sequence>
<dbReference type="GO" id="GO:0071111">
    <property type="term" value="F:cyclic-guanylate-specific phosphodiesterase activity"/>
    <property type="evidence" value="ECO:0007669"/>
    <property type="project" value="InterPro"/>
</dbReference>
<dbReference type="Pfam" id="PF00990">
    <property type="entry name" value="GGDEF"/>
    <property type="match status" value="1"/>
</dbReference>
<feature type="domain" description="PAS" evidence="1">
    <location>
        <begin position="41"/>
        <end position="76"/>
    </location>
</feature>
<feature type="domain" description="GGDEF" evidence="4">
    <location>
        <begin position="170"/>
        <end position="301"/>
    </location>
</feature>
<dbReference type="Gene3D" id="3.20.20.450">
    <property type="entry name" value="EAL domain"/>
    <property type="match status" value="1"/>
</dbReference>
<evidence type="ECO:0000259" key="4">
    <source>
        <dbReference type="PROSITE" id="PS50887"/>
    </source>
</evidence>
<evidence type="ECO:0000259" key="1">
    <source>
        <dbReference type="PROSITE" id="PS50112"/>
    </source>
</evidence>
<dbReference type="PROSITE" id="PS50887">
    <property type="entry name" value="GGDEF"/>
    <property type="match status" value="1"/>
</dbReference>
<dbReference type="Pfam" id="PF08447">
    <property type="entry name" value="PAS_3"/>
    <property type="match status" value="1"/>
</dbReference>
<dbReference type="SMART" id="SM00091">
    <property type="entry name" value="PAS"/>
    <property type="match status" value="1"/>
</dbReference>
<dbReference type="InterPro" id="IPR001633">
    <property type="entry name" value="EAL_dom"/>
</dbReference>
<evidence type="ECO:0000259" key="2">
    <source>
        <dbReference type="PROSITE" id="PS50113"/>
    </source>
</evidence>
<organism evidence="5 6">
    <name type="scientific">Aliarcobacter vitoriensis</name>
    <dbReference type="NCBI Taxonomy" id="2011099"/>
    <lineage>
        <taxon>Bacteria</taxon>
        <taxon>Pseudomonadati</taxon>
        <taxon>Campylobacterota</taxon>
        <taxon>Epsilonproteobacteria</taxon>
        <taxon>Campylobacterales</taxon>
        <taxon>Arcobacteraceae</taxon>
        <taxon>Aliarcobacter</taxon>
    </lineage>
</organism>
<dbReference type="InterPro" id="IPR035965">
    <property type="entry name" value="PAS-like_dom_sf"/>
</dbReference>
<dbReference type="InterPro" id="IPR050706">
    <property type="entry name" value="Cyclic-di-GMP_PDE-like"/>
</dbReference>
<dbReference type="InterPro" id="IPR013655">
    <property type="entry name" value="PAS_fold_3"/>
</dbReference>
<dbReference type="CDD" id="cd00130">
    <property type="entry name" value="PAS"/>
    <property type="match status" value="1"/>
</dbReference>
<dbReference type="SMART" id="SM00086">
    <property type="entry name" value="PAC"/>
    <property type="match status" value="1"/>
</dbReference>
<feature type="domain" description="EAL" evidence="3">
    <location>
        <begin position="312"/>
        <end position="548"/>
    </location>
</feature>
<reference evidence="5 6" key="1">
    <citation type="submission" date="2017-10" db="EMBL/GenBank/DDBJ databases">
        <title>Genomics of the genus Arcobacter.</title>
        <authorList>
            <person name="Perez-Cataluna A."/>
            <person name="Figueras M.J."/>
        </authorList>
    </citation>
    <scope>NUCLEOTIDE SEQUENCE [LARGE SCALE GENOMIC DNA]</scope>
    <source>
        <strain evidence="5 6">CECT 9230</strain>
    </source>
</reference>
<dbReference type="AlphaFoldDB" id="A0A366MR22"/>
<dbReference type="PROSITE" id="PS50112">
    <property type="entry name" value="PAS"/>
    <property type="match status" value="1"/>
</dbReference>
<dbReference type="InterPro" id="IPR001610">
    <property type="entry name" value="PAC"/>
</dbReference>
<proteinExistence type="predicted"/>
<name>A0A366MR22_9BACT</name>
<dbReference type="SUPFAM" id="SSF55785">
    <property type="entry name" value="PYP-like sensor domain (PAS domain)"/>
    <property type="match status" value="1"/>
</dbReference>
<dbReference type="Gene3D" id="3.30.450.20">
    <property type="entry name" value="PAS domain"/>
    <property type="match status" value="1"/>
</dbReference>
<gene>
    <name evidence="5" type="ORF">CRU91_09890</name>
</gene>
<dbReference type="InterPro" id="IPR000160">
    <property type="entry name" value="GGDEF_dom"/>
</dbReference>
<dbReference type="PROSITE" id="PS50883">
    <property type="entry name" value="EAL"/>
    <property type="match status" value="1"/>
</dbReference>
<evidence type="ECO:0000313" key="6">
    <source>
        <dbReference type="Proteomes" id="UP000252669"/>
    </source>
</evidence>
<keyword evidence="6" id="KW-1185">Reference proteome</keyword>
<dbReference type="SMART" id="SM00267">
    <property type="entry name" value="GGDEF"/>
    <property type="match status" value="1"/>
</dbReference>
<dbReference type="InterPro" id="IPR000700">
    <property type="entry name" value="PAS-assoc_C"/>
</dbReference>
<dbReference type="SUPFAM" id="SSF141868">
    <property type="entry name" value="EAL domain-like"/>
    <property type="match status" value="1"/>
</dbReference>
<dbReference type="CDD" id="cd01949">
    <property type="entry name" value="GGDEF"/>
    <property type="match status" value="1"/>
</dbReference>
<dbReference type="NCBIfam" id="TIGR00254">
    <property type="entry name" value="GGDEF"/>
    <property type="match status" value="1"/>
</dbReference>
<dbReference type="InterPro" id="IPR000014">
    <property type="entry name" value="PAS"/>
</dbReference>
<dbReference type="OrthoDB" id="9790732at2"/>
<dbReference type="PANTHER" id="PTHR33121:SF71">
    <property type="entry name" value="OXYGEN SENSOR PROTEIN DOSP"/>
    <property type="match status" value="1"/>
</dbReference>
<dbReference type="SUPFAM" id="SSF55073">
    <property type="entry name" value="Nucleotide cyclase"/>
    <property type="match status" value="1"/>
</dbReference>
<feature type="domain" description="PAC" evidence="2">
    <location>
        <begin position="93"/>
        <end position="147"/>
    </location>
</feature>